<dbReference type="Gene3D" id="4.10.240.10">
    <property type="entry name" value="Zn(2)-C6 fungal-type DNA-binding domain"/>
    <property type="match status" value="1"/>
</dbReference>
<keyword evidence="5" id="KW-0804">Transcription</keyword>
<accession>A0A0D1ZMV1</accession>
<evidence type="ECO:0000256" key="7">
    <source>
        <dbReference type="SAM" id="MobiDB-lite"/>
    </source>
</evidence>
<comment type="subcellular location">
    <subcellularLocation>
        <location evidence="1">Nucleus</location>
    </subcellularLocation>
</comment>
<dbReference type="GO" id="GO:0005634">
    <property type="term" value="C:nucleus"/>
    <property type="evidence" value="ECO:0007669"/>
    <property type="project" value="UniProtKB-SubCell"/>
</dbReference>
<dbReference type="SMART" id="SM00066">
    <property type="entry name" value="GAL4"/>
    <property type="match status" value="1"/>
</dbReference>
<evidence type="ECO:0000313" key="10">
    <source>
        <dbReference type="Proteomes" id="UP000054302"/>
    </source>
</evidence>
<proteinExistence type="predicted"/>
<dbReference type="PANTHER" id="PTHR46910:SF3">
    <property type="entry name" value="HALOTOLERANCE PROTEIN 9-RELATED"/>
    <property type="match status" value="1"/>
</dbReference>
<dbReference type="InterPro" id="IPR050987">
    <property type="entry name" value="AtrR-like"/>
</dbReference>
<feature type="compositionally biased region" description="Low complexity" evidence="7">
    <location>
        <begin position="231"/>
        <end position="252"/>
    </location>
</feature>
<evidence type="ECO:0000256" key="5">
    <source>
        <dbReference type="ARBA" id="ARBA00023163"/>
    </source>
</evidence>
<dbReference type="GeneID" id="27326861"/>
<keyword evidence="2" id="KW-0479">Metal-binding</keyword>
<dbReference type="CDD" id="cd00067">
    <property type="entry name" value="GAL4"/>
    <property type="match status" value="1"/>
</dbReference>
<feature type="compositionally biased region" description="Polar residues" evidence="7">
    <location>
        <begin position="253"/>
        <end position="268"/>
    </location>
</feature>
<evidence type="ECO:0000259" key="8">
    <source>
        <dbReference type="PROSITE" id="PS50048"/>
    </source>
</evidence>
<dbReference type="AlphaFoldDB" id="A0A0D1ZMV1"/>
<dbReference type="GO" id="GO:0000981">
    <property type="term" value="F:DNA-binding transcription factor activity, RNA polymerase II-specific"/>
    <property type="evidence" value="ECO:0007669"/>
    <property type="project" value="InterPro"/>
</dbReference>
<sequence length="326" mass="35329">MAASHAVADINVVACESCRTKKCRCDRRLPVCSQCISGGIQCNYPESNKRGFPPGYIAALERRLLETELALFDALKDLHLMHVSSHEDPTSEDDLVAREQQANLKINKSLTKHSANQSKTDKVAEWETLPLISREHHFEWWKDRLAMAGPPGEALLQRLNNIHSPQSVAAMAFFAGIGGPSGSSNARRFPYLAGEGSHHSQGGSYRSPSGSNDGSMTETTMLMMPPPPRPSMVSWASGQSSESTGYSSMQTSPQAQHPSPSESVTANQLPAPYAWPESMAQQQSEMNMAMPQSGGGGTADSSMTAHASSSNSSAQRLSSSQWRKFF</sequence>
<name>A0A0D1ZMV1_EXOME</name>
<evidence type="ECO:0000256" key="2">
    <source>
        <dbReference type="ARBA" id="ARBA00022723"/>
    </source>
</evidence>
<evidence type="ECO:0000256" key="6">
    <source>
        <dbReference type="ARBA" id="ARBA00023242"/>
    </source>
</evidence>
<evidence type="ECO:0000256" key="4">
    <source>
        <dbReference type="ARBA" id="ARBA00023125"/>
    </source>
</evidence>
<organism evidence="9 10">
    <name type="scientific">Exophiala mesophila</name>
    <name type="common">Black yeast-like fungus</name>
    <dbReference type="NCBI Taxonomy" id="212818"/>
    <lineage>
        <taxon>Eukaryota</taxon>
        <taxon>Fungi</taxon>
        <taxon>Dikarya</taxon>
        <taxon>Ascomycota</taxon>
        <taxon>Pezizomycotina</taxon>
        <taxon>Eurotiomycetes</taxon>
        <taxon>Chaetothyriomycetidae</taxon>
        <taxon>Chaetothyriales</taxon>
        <taxon>Herpotrichiellaceae</taxon>
        <taxon>Exophiala</taxon>
    </lineage>
</organism>
<dbReference type="PROSITE" id="PS00463">
    <property type="entry name" value="ZN2_CY6_FUNGAL_1"/>
    <property type="match status" value="1"/>
</dbReference>
<dbReference type="PANTHER" id="PTHR46910">
    <property type="entry name" value="TRANSCRIPTION FACTOR PDR1"/>
    <property type="match status" value="1"/>
</dbReference>
<dbReference type="HOGENOM" id="CLU_074415_0_0_1"/>
<reference evidence="9 10" key="1">
    <citation type="submission" date="2015-01" db="EMBL/GenBank/DDBJ databases">
        <title>The Genome Sequence of Exophiala mesophila CBS40295.</title>
        <authorList>
            <consortium name="The Broad Institute Genomics Platform"/>
            <person name="Cuomo C."/>
            <person name="de Hoog S."/>
            <person name="Gorbushina A."/>
            <person name="Stielow B."/>
            <person name="Teixiera M."/>
            <person name="Abouelleil A."/>
            <person name="Chapman S.B."/>
            <person name="Priest M."/>
            <person name="Young S.K."/>
            <person name="Wortman J."/>
            <person name="Nusbaum C."/>
            <person name="Birren B."/>
        </authorList>
    </citation>
    <scope>NUCLEOTIDE SEQUENCE [LARGE SCALE GENOMIC DNA]</scope>
    <source>
        <strain evidence="9 10">CBS 40295</strain>
    </source>
</reference>
<keyword evidence="6" id="KW-0539">Nucleus</keyword>
<evidence type="ECO:0000256" key="3">
    <source>
        <dbReference type="ARBA" id="ARBA00023015"/>
    </source>
</evidence>
<dbReference type="Proteomes" id="UP000054302">
    <property type="component" value="Unassembled WGS sequence"/>
</dbReference>
<dbReference type="PROSITE" id="PS50048">
    <property type="entry name" value="ZN2_CY6_FUNGAL_2"/>
    <property type="match status" value="1"/>
</dbReference>
<dbReference type="VEuPathDB" id="FungiDB:PV10_09016"/>
<protein>
    <recommendedName>
        <fullName evidence="8">Zn(2)-C6 fungal-type domain-containing protein</fullName>
    </recommendedName>
</protein>
<dbReference type="GO" id="GO:0003677">
    <property type="term" value="F:DNA binding"/>
    <property type="evidence" value="ECO:0007669"/>
    <property type="project" value="UniProtKB-KW"/>
</dbReference>
<feature type="compositionally biased region" description="Low complexity" evidence="7">
    <location>
        <begin position="299"/>
        <end position="320"/>
    </location>
</feature>
<dbReference type="OrthoDB" id="3862662at2759"/>
<dbReference type="EMBL" id="KN847526">
    <property type="protein sequence ID" value="KIV88088.1"/>
    <property type="molecule type" value="Genomic_DNA"/>
</dbReference>
<dbReference type="GO" id="GO:0008270">
    <property type="term" value="F:zinc ion binding"/>
    <property type="evidence" value="ECO:0007669"/>
    <property type="project" value="InterPro"/>
</dbReference>
<dbReference type="InterPro" id="IPR036864">
    <property type="entry name" value="Zn2-C6_fun-type_DNA-bd_sf"/>
</dbReference>
<dbReference type="OMA" id="CISGGIQ"/>
<feature type="region of interest" description="Disordered" evidence="7">
    <location>
        <begin position="188"/>
        <end position="326"/>
    </location>
</feature>
<evidence type="ECO:0000313" key="9">
    <source>
        <dbReference type="EMBL" id="KIV88088.1"/>
    </source>
</evidence>
<keyword evidence="10" id="KW-1185">Reference proteome</keyword>
<feature type="domain" description="Zn(2)-C6 fungal-type" evidence="8">
    <location>
        <begin position="14"/>
        <end position="44"/>
    </location>
</feature>
<dbReference type="SUPFAM" id="SSF57701">
    <property type="entry name" value="Zn2/Cys6 DNA-binding domain"/>
    <property type="match status" value="1"/>
</dbReference>
<dbReference type="InterPro" id="IPR001138">
    <property type="entry name" value="Zn2Cys6_DnaBD"/>
</dbReference>
<keyword evidence="4" id="KW-0238">DNA-binding</keyword>
<keyword evidence="3" id="KW-0805">Transcription regulation</keyword>
<feature type="compositionally biased region" description="Polar residues" evidence="7">
    <location>
        <begin position="199"/>
        <end position="214"/>
    </location>
</feature>
<dbReference type="RefSeq" id="XP_016219662.1">
    <property type="nucleotide sequence ID" value="XM_016374118.1"/>
</dbReference>
<gene>
    <name evidence="9" type="ORF">PV10_09016</name>
</gene>
<evidence type="ECO:0000256" key="1">
    <source>
        <dbReference type="ARBA" id="ARBA00004123"/>
    </source>
</evidence>
<dbReference type="Pfam" id="PF00172">
    <property type="entry name" value="Zn_clus"/>
    <property type="match status" value="1"/>
</dbReference>